<comment type="caution">
    <text evidence="5">The sequence shown here is derived from an EMBL/GenBank/DDBJ whole genome shotgun (WGS) entry which is preliminary data.</text>
</comment>
<dbReference type="InterPro" id="IPR011050">
    <property type="entry name" value="Pectin_lyase_fold/virulence"/>
</dbReference>
<sequence>MLGCFTGIQAALDAADRDTSGRWITVDIGAGAFREKVVLRRSRVRLVGSGAARTRLSFDAVAEHAGRYDRAHWGTAGSATLTIDADEVAVTGITIENAFDYLANDALPAGDPRKIGNSQGVAVMLDVHSDRVALDRVAILGYQDTLFTRGKRAVIRGSVIAGNIDFIFGNGTLLIEDSEVRTRRRAVPTPPDGFASFITAPSTQLSQPIGIVVYRSRLTREPGVEDASVALGRPWHPTTTFADGRYADPQAVGQAAFVDCTMDVHIHPDRWTGMAGTARDGTKSRIFLPAESRFAETGSRGPGARRNRAAEGNTEYDIAHTRKLIFAGWSPKG</sequence>
<dbReference type="GO" id="GO:0030599">
    <property type="term" value="F:pectinesterase activity"/>
    <property type="evidence" value="ECO:0007669"/>
    <property type="project" value="InterPro"/>
</dbReference>
<dbReference type="OrthoDB" id="191551at2"/>
<evidence type="ECO:0000313" key="5">
    <source>
        <dbReference type="EMBL" id="TXC72676.1"/>
    </source>
</evidence>
<feature type="domain" description="Pectinesterase catalytic" evidence="4">
    <location>
        <begin position="3"/>
        <end position="237"/>
    </location>
</feature>
<organism evidence="5 6">
    <name type="scientific">Sphingomonas ginsenosidivorax</name>
    <dbReference type="NCBI Taxonomy" id="862135"/>
    <lineage>
        <taxon>Bacteria</taxon>
        <taxon>Pseudomonadati</taxon>
        <taxon>Pseudomonadota</taxon>
        <taxon>Alphaproteobacteria</taxon>
        <taxon>Sphingomonadales</taxon>
        <taxon>Sphingomonadaceae</taxon>
        <taxon>Sphingomonas</taxon>
    </lineage>
</organism>
<evidence type="ECO:0000256" key="2">
    <source>
        <dbReference type="ARBA" id="ARBA00022801"/>
    </source>
</evidence>
<reference evidence="5 6" key="1">
    <citation type="journal article" date="2013" name="Antonie Van Leeuwenhoek">
        <title>Sphingomonas ginsenosidivorax sp. nov., with the ability to transform ginsenosides.</title>
        <authorList>
            <person name="Jin X.F."/>
            <person name="Kim J.K."/>
            <person name="Liu Q.M."/>
            <person name="Kang M.S."/>
            <person name="He D."/>
            <person name="Jin F.X."/>
            <person name="Kim S.C."/>
            <person name="Im W.T."/>
        </authorList>
    </citation>
    <scope>NUCLEOTIDE SEQUENCE [LARGE SCALE GENOMIC DNA]</scope>
    <source>
        <strain evidence="5 6">KHI67</strain>
    </source>
</reference>
<dbReference type="InterPro" id="IPR012334">
    <property type="entry name" value="Pectin_lyas_fold"/>
</dbReference>
<proteinExistence type="inferred from homology"/>
<dbReference type="InterPro" id="IPR000070">
    <property type="entry name" value="Pectinesterase_cat"/>
</dbReference>
<dbReference type="AlphaFoldDB" id="A0A5C6UKG0"/>
<dbReference type="Pfam" id="PF01095">
    <property type="entry name" value="Pectinesterase"/>
    <property type="match status" value="1"/>
</dbReference>
<accession>A0A5C6UKG0</accession>
<comment type="similarity">
    <text evidence="1">Belongs to the pectinesterase family.</text>
</comment>
<dbReference type="Proteomes" id="UP000321250">
    <property type="component" value="Unassembled WGS sequence"/>
</dbReference>
<keyword evidence="6" id="KW-1185">Reference proteome</keyword>
<keyword evidence="3" id="KW-0063">Aspartyl esterase</keyword>
<dbReference type="GO" id="GO:0042545">
    <property type="term" value="P:cell wall modification"/>
    <property type="evidence" value="ECO:0007669"/>
    <property type="project" value="InterPro"/>
</dbReference>
<dbReference type="PANTHER" id="PTHR31321">
    <property type="entry name" value="ACYL-COA THIOESTER HYDROLASE YBHC-RELATED"/>
    <property type="match status" value="1"/>
</dbReference>
<name>A0A5C6UKG0_9SPHN</name>
<dbReference type="PANTHER" id="PTHR31321:SF57">
    <property type="entry name" value="PECTINESTERASE 53-RELATED"/>
    <property type="match status" value="1"/>
</dbReference>
<dbReference type="GO" id="GO:0009279">
    <property type="term" value="C:cell outer membrane"/>
    <property type="evidence" value="ECO:0007669"/>
    <property type="project" value="TreeGrafter"/>
</dbReference>
<evidence type="ECO:0000256" key="3">
    <source>
        <dbReference type="ARBA" id="ARBA00023085"/>
    </source>
</evidence>
<dbReference type="SUPFAM" id="SSF51126">
    <property type="entry name" value="Pectin lyase-like"/>
    <property type="match status" value="1"/>
</dbReference>
<dbReference type="Gene3D" id="2.160.20.10">
    <property type="entry name" value="Single-stranded right-handed beta-helix, Pectin lyase-like"/>
    <property type="match status" value="1"/>
</dbReference>
<evidence type="ECO:0000313" key="6">
    <source>
        <dbReference type="Proteomes" id="UP000321250"/>
    </source>
</evidence>
<keyword evidence="2" id="KW-0378">Hydrolase</keyword>
<dbReference type="EMBL" id="VOQR01000001">
    <property type="protein sequence ID" value="TXC72676.1"/>
    <property type="molecule type" value="Genomic_DNA"/>
</dbReference>
<protein>
    <submittedName>
        <fullName evidence="5">Pectin esterase</fullName>
    </submittedName>
</protein>
<evidence type="ECO:0000259" key="4">
    <source>
        <dbReference type="Pfam" id="PF01095"/>
    </source>
</evidence>
<gene>
    <name evidence="5" type="ORF">FSB78_01080</name>
</gene>
<evidence type="ECO:0000256" key="1">
    <source>
        <dbReference type="ARBA" id="ARBA00008891"/>
    </source>
</evidence>